<dbReference type="AlphaFoldDB" id="A0A1W1UPM3"/>
<keyword evidence="3" id="KW-1185">Reference proteome</keyword>
<dbReference type="Proteomes" id="UP000192582">
    <property type="component" value="Unassembled WGS sequence"/>
</dbReference>
<evidence type="ECO:0000259" key="1">
    <source>
        <dbReference type="Pfam" id="PF00144"/>
    </source>
</evidence>
<dbReference type="Gene3D" id="3.40.710.10">
    <property type="entry name" value="DD-peptidase/beta-lactamase superfamily"/>
    <property type="match status" value="1"/>
</dbReference>
<reference evidence="2 3" key="1">
    <citation type="submission" date="2017-04" db="EMBL/GenBank/DDBJ databases">
        <authorList>
            <person name="Afonso C.L."/>
            <person name="Miller P.J."/>
            <person name="Scott M.A."/>
            <person name="Spackman E."/>
            <person name="Goraichik I."/>
            <person name="Dimitrov K.M."/>
            <person name="Suarez D.L."/>
            <person name="Swayne D.E."/>
        </authorList>
    </citation>
    <scope>NUCLEOTIDE SEQUENCE [LARGE SCALE GENOMIC DNA]</scope>
    <source>
        <strain evidence="2 3">KR-140</strain>
    </source>
</reference>
<feature type="domain" description="Beta-lactamase-related" evidence="1">
    <location>
        <begin position="111"/>
        <end position="388"/>
    </location>
</feature>
<evidence type="ECO:0000313" key="3">
    <source>
        <dbReference type="Proteomes" id="UP000192582"/>
    </source>
</evidence>
<dbReference type="SUPFAM" id="SSF56601">
    <property type="entry name" value="beta-lactamase/transpeptidase-like"/>
    <property type="match status" value="1"/>
</dbReference>
<dbReference type="OrthoDB" id="9773047at2"/>
<organism evidence="2 3">
    <name type="scientific">Deinococcus hopiensis KR-140</name>
    <dbReference type="NCBI Taxonomy" id="695939"/>
    <lineage>
        <taxon>Bacteria</taxon>
        <taxon>Thermotogati</taxon>
        <taxon>Deinococcota</taxon>
        <taxon>Deinococci</taxon>
        <taxon>Deinococcales</taxon>
        <taxon>Deinococcaceae</taxon>
        <taxon>Deinococcus</taxon>
    </lineage>
</organism>
<dbReference type="PANTHER" id="PTHR43283:SF7">
    <property type="entry name" value="BETA-LACTAMASE-RELATED DOMAIN-CONTAINING PROTEIN"/>
    <property type="match status" value="1"/>
</dbReference>
<dbReference type="EMBL" id="FWWU01000006">
    <property type="protein sequence ID" value="SMB83088.1"/>
    <property type="molecule type" value="Genomic_DNA"/>
</dbReference>
<evidence type="ECO:0000313" key="2">
    <source>
        <dbReference type="EMBL" id="SMB83088.1"/>
    </source>
</evidence>
<dbReference type="STRING" id="695939.SAMN00790413_04254"/>
<dbReference type="InterPro" id="IPR001466">
    <property type="entry name" value="Beta-lactam-related"/>
</dbReference>
<dbReference type="InterPro" id="IPR050789">
    <property type="entry name" value="Diverse_Enzym_Activities"/>
</dbReference>
<protein>
    <submittedName>
        <fullName evidence="2">CubicO group peptidase, beta-lactamase class C family</fullName>
    </submittedName>
</protein>
<dbReference type="Pfam" id="PF00144">
    <property type="entry name" value="Beta-lactamase"/>
    <property type="match status" value="1"/>
</dbReference>
<accession>A0A1W1UPM3</accession>
<dbReference type="InterPro" id="IPR012338">
    <property type="entry name" value="Beta-lactam/transpept-like"/>
</dbReference>
<gene>
    <name evidence="2" type="ORF">SAMN00790413_04254</name>
</gene>
<proteinExistence type="predicted"/>
<sequence>MTHRGLASRIRTTLPYAASAALLVLFGLVLAYAAAVVAANGWSQSLRILRWGFPGVTSSAQFPQRVVPTIPHPQELPQHLLTHFPQDVILPGHNGSRVNLEQFLRDTNTRAFIVVRGDQVIYERYFHGSNHASLQLSFSTVKSLMSTLVGIAIQEGKIRSVQDQVTEYLPELSGRGLDALTIRDLLTMSSGIPFQNADVFPLLAPFTDEAKLFYTQDARRRALGVHAGPEPVGKYFRYNDYHPLLEAVILERVTGRSVSAYLSEKLWKPLGMTAPASWNLDRPSGMEKTEDGLNARAIDFARFGLLFLHHGRWQGRQLVPRAWVDEAVTFDPSDQRPWRVSAYWPAQGGFYKYHWWGLHGTSGPDDYFALGHLGQVIYVSPAHHAVVVRFGGESRLEQAWPLAIRRLLSQVPVQR</sequence>
<name>A0A1W1UPM3_9DEIO</name>
<dbReference type="PANTHER" id="PTHR43283">
    <property type="entry name" value="BETA-LACTAMASE-RELATED"/>
    <property type="match status" value="1"/>
</dbReference>
<dbReference type="RefSeq" id="WP_084046369.1">
    <property type="nucleotide sequence ID" value="NZ_FWWU01000006.1"/>
</dbReference>